<accession>A0ABR3J5I7</accession>
<reference evidence="4" key="1">
    <citation type="submission" date="2024-06" db="EMBL/GenBank/DDBJ databases">
        <title>Multi-omics analyses provide insights into the biosynthesis of the anticancer antibiotic pleurotin in Hohenbuehelia grisea.</title>
        <authorList>
            <person name="Weaver J.A."/>
            <person name="Alberti F."/>
        </authorList>
    </citation>
    <scope>NUCLEOTIDE SEQUENCE [LARGE SCALE GENOMIC DNA]</scope>
    <source>
        <strain evidence="4">T-177</strain>
    </source>
</reference>
<keyword evidence="4" id="KW-1185">Reference proteome</keyword>
<gene>
    <name evidence="3" type="ORF">HGRIS_007657</name>
</gene>
<feature type="signal peptide" evidence="1">
    <location>
        <begin position="1"/>
        <end position="20"/>
    </location>
</feature>
<name>A0ABR3J5I7_9AGAR</name>
<dbReference type="PANTHER" id="PTHR40124">
    <property type="match status" value="1"/>
</dbReference>
<dbReference type="Pfam" id="PF21294">
    <property type="entry name" value="Polysacc_lyase_14"/>
    <property type="match status" value="1"/>
</dbReference>
<sequence>MRLILVLILFAHFCPRPMTTLRSGTAGALVPIQEYRFGFTTSSISLENIEHLLLNDAALGVHKASAKTPHCVVKPPAPEDPQQCGPDLPELAWEAKYPKGSINPSAPIPGGFSFYLSGPTSFADHLLAGATEAVFSYRMMLSRDWEWVKGGKLPGVFGGAGELSYRCTGGRQNDRCRCFNIRPMWRENSLGEAYPYLPLTANNEEQLLSVPPVSKKNADYGFSVGRGSFNLAAAVGSWVTIAIRIKMNDIGQENGELQLWMDGVSAISVSGLTLRDSAESHIKGMHFQTFFGGHTDDWASPKDQFAWFADVTGVIVR</sequence>
<dbReference type="InterPro" id="IPR048958">
    <property type="entry name" value="Polysacc_lyase_14"/>
</dbReference>
<keyword evidence="1" id="KW-0732">Signal</keyword>
<protein>
    <recommendedName>
        <fullName evidence="2">Polysaccharide lyase 14 domain-containing protein</fullName>
    </recommendedName>
</protein>
<feature type="domain" description="Polysaccharide lyase 14" evidence="2">
    <location>
        <begin position="93"/>
        <end position="311"/>
    </location>
</feature>
<evidence type="ECO:0000259" key="2">
    <source>
        <dbReference type="Pfam" id="PF21294"/>
    </source>
</evidence>
<feature type="chain" id="PRO_5046539931" description="Polysaccharide lyase 14 domain-containing protein" evidence="1">
    <location>
        <begin position="21"/>
        <end position="317"/>
    </location>
</feature>
<evidence type="ECO:0000256" key="1">
    <source>
        <dbReference type="SAM" id="SignalP"/>
    </source>
</evidence>
<dbReference type="Gene3D" id="2.60.120.200">
    <property type="match status" value="1"/>
</dbReference>
<dbReference type="Proteomes" id="UP001556367">
    <property type="component" value="Unassembled WGS sequence"/>
</dbReference>
<organism evidence="3 4">
    <name type="scientific">Hohenbuehelia grisea</name>
    <dbReference type="NCBI Taxonomy" id="104357"/>
    <lineage>
        <taxon>Eukaryota</taxon>
        <taxon>Fungi</taxon>
        <taxon>Dikarya</taxon>
        <taxon>Basidiomycota</taxon>
        <taxon>Agaricomycotina</taxon>
        <taxon>Agaricomycetes</taxon>
        <taxon>Agaricomycetidae</taxon>
        <taxon>Agaricales</taxon>
        <taxon>Pleurotineae</taxon>
        <taxon>Pleurotaceae</taxon>
        <taxon>Hohenbuehelia</taxon>
    </lineage>
</organism>
<proteinExistence type="predicted"/>
<dbReference type="PANTHER" id="PTHR40124:SF1">
    <property type="entry name" value="DISAGGREGATASE RELATED REPEAT PROTEIN"/>
    <property type="match status" value="1"/>
</dbReference>
<evidence type="ECO:0000313" key="4">
    <source>
        <dbReference type="Proteomes" id="UP001556367"/>
    </source>
</evidence>
<evidence type="ECO:0000313" key="3">
    <source>
        <dbReference type="EMBL" id="KAL0950898.1"/>
    </source>
</evidence>
<comment type="caution">
    <text evidence="3">The sequence shown here is derived from an EMBL/GenBank/DDBJ whole genome shotgun (WGS) entry which is preliminary data.</text>
</comment>
<dbReference type="EMBL" id="JASNQZ010000011">
    <property type="protein sequence ID" value="KAL0950898.1"/>
    <property type="molecule type" value="Genomic_DNA"/>
</dbReference>